<protein>
    <submittedName>
        <fullName evidence="1">Uncharacterized protein</fullName>
    </submittedName>
</protein>
<dbReference type="Proteomes" id="UP000828390">
    <property type="component" value="Unassembled WGS sequence"/>
</dbReference>
<gene>
    <name evidence="1" type="ORF">DPMN_054805</name>
</gene>
<accession>A0A9D4CR32</accession>
<dbReference type="EMBL" id="JAIWYP010000012">
    <property type="protein sequence ID" value="KAH3728843.1"/>
    <property type="molecule type" value="Genomic_DNA"/>
</dbReference>
<reference evidence="1" key="2">
    <citation type="submission" date="2020-11" db="EMBL/GenBank/DDBJ databases">
        <authorList>
            <person name="McCartney M.A."/>
            <person name="Auch B."/>
            <person name="Kono T."/>
            <person name="Mallez S."/>
            <person name="Becker A."/>
            <person name="Gohl D.M."/>
            <person name="Silverstein K.A.T."/>
            <person name="Koren S."/>
            <person name="Bechman K.B."/>
            <person name="Herman A."/>
            <person name="Abrahante J.E."/>
            <person name="Garbe J."/>
        </authorList>
    </citation>
    <scope>NUCLEOTIDE SEQUENCE</scope>
    <source>
        <strain evidence="1">Duluth1</strain>
        <tissue evidence="1">Whole animal</tissue>
    </source>
</reference>
<sequence>MGKGTTVKGKSDIDLTMMMSWERYHTVADLKADMPWVLNTLKETLSCKRSHLV</sequence>
<reference evidence="1" key="1">
    <citation type="journal article" date="2019" name="bioRxiv">
        <title>The Genome of the Zebra Mussel, Dreissena polymorpha: A Resource for Invasive Species Research.</title>
        <authorList>
            <person name="McCartney M.A."/>
            <person name="Auch B."/>
            <person name="Kono T."/>
            <person name="Mallez S."/>
            <person name="Zhang Y."/>
            <person name="Obille A."/>
            <person name="Becker A."/>
            <person name="Abrahante J.E."/>
            <person name="Garbe J."/>
            <person name="Badalamenti J.P."/>
            <person name="Herman A."/>
            <person name="Mangelson H."/>
            <person name="Liachko I."/>
            <person name="Sullivan S."/>
            <person name="Sone E.D."/>
            <person name="Koren S."/>
            <person name="Silverstein K.A.T."/>
            <person name="Beckman K.B."/>
            <person name="Gohl D.M."/>
        </authorList>
    </citation>
    <scope>NUCLEOTIDE SEQUENCE</scope>
    <source>
        <strain evidence="1">Duluth1</strain>
        <tissue evidence="1">Whole animal</tissue>
    </source>
</reference>
<organism evidence="1 2">
    <name type="scientific">Dreissena polymorpha</name>
    <name type="common">Zebra mussel</name>
    <name type="synonym">Mytilus polymorpha</name>
    <dbReference type="NCBI Taxonomy" id="45954"/>
    <lineage>
        <taxon>Eukaryota</taxon>
        <taxon>Metazoa</taxon>
        <taxon>Spiralia</taxon>
        <taxon>Lophotrochozoa</taxon>
        <taxon>Mollusca</taxon>
        <taxon>Bivalvia</taxon>
        <taxon>Autobranchia</taxon>
        <taxon>Heteroconchia</taxon>
        <taxon>Euheterodonta</taxon>
        <taxon>Imparidentia</taxon>
        <taxon>Neoheterodontei</taxon>
        <taxon>Myida</taxon>
        <taxon>Dreissenoidea</taxon>
        <taxon>Dreissenidae</taxon>
        <taxon>Dreissena</taxon>
    </lineage>
</organism>
<comment type="caution">
    <text evidence="1">The sequence shown here is derived from an EMBL/GenBank/DDBJ whole genome shotgun (WGS) entry which is preliminary data.</text>
</comment>
<name>A0A9D4CR32_DREPO</name>
<evidence type="ECO:0000313" key="2">
    <source>
        <dbReference type="Proteomes" id="UP000828390"/>
    </source>
</evidence>
<proteinExistence type="predicted"/>
<keyword evidence="2" id="KW-1185">Reference proteome</keyword>
<dbReference type="AlphaFoldDB" id="A0A9D4CR32"/>
<evidence type="ECO:0000313" key="1">
    <source>
        <dbReference type="EMBL" id="KAH3728843.1"/>
    </source>
</evidence>